<proteinExistence type="predicted"/>
<feature type="signal peptide" evidence="2">
    <location>
        <begin position="1"/>
        <end position="20"/>
    </location>
</feature>
<organism evidence="3 4">
    <name type="scientific">Rotaria sordida</name>
    <dbReference type="NCBI Taxonomy" id="392033"/>
    <lineage>
        <taxon>Eukaryota</taxon>
        <taxon>Metazoa</taxon>
        <taxon>Spiralia</taxon>
        <taxon>Gnathifera</taxon>
        <taxon>Rotifera</taxon>
        <taxon>Eurotatoria</taxon>
        <taxon>Bdelloidea</taxon>
        <taxon>Philodinida</taxon>
        <taxon>Philodinidae</taxon>
        <taxon>Rotaria</taxon>
    </lineage>
</organism>
<evidence type="ECO:0000313" key="3">
    <source>
        <dbReference type="EMBL" id="CAF1463528.1"/>
    </source>
</evidence>
<protein>
    <submittedName>
        <fullName evidence="3">Uncharacterized protein</fullName>
    </submittedName>
</protein>
<reference evidence="3" key="1">
    <citation type="submission" date="2021-02" db="EMBL/GenBank/DDBJ databases">
        <authorList>
            <person name="Nowell W R."/>
        </authorList>
    </citation>
    <scope>NUCLEOTIDE SEQUENCE</scope>
</reference>
<dbReference type="Proteomes" id="UP000663864">
    <property type="component" value="Unassembled WGS sequence"/>
</dbReference>
<gene>
    <name evidence="3" type="ORF">ZHD862_LOCUS35806</name>
</gene>
<accession>A0A815QHT3</accession>
<keyword evidence="2" id="KW-0732">Signal</keyword>
<evidence type="ECO:0000256" key="2">
    <source>
        <dbReference type="SAM" id="SignalP"/>
    </source>
</evidence>
<name>A0A815QHT3_9BILA</name>
<evidence type="ECO:0000313" key="4">
    <source>
        <dbReference type="Proteomes" id="UP000663864"/>
    </source>
</evidence>
<sequence>MNILIFLLVFLISTMKIVQCDLSMSSLLVHDPFGNPYLKAILRMDIKALMKIPILDDDTFISQFNKSNSDVNALFAAGAIGALAGGSLSCIFSSCGGSRPQPIDNTAFQNAKQKAELALQNLREAEAAYDKWYSEMLQKQNKLTANIMQISQLNMNQTDYQTTINILVSATKEMAEIQNQWVNMTKFFSTLAIRAEATKEIVMHEFIDTIKEVTINNGLLDDADREFFVRAMRETADEIDRGAHLLYIMAKTYYDVNSQYMLNQIAGITGLSVTQTDSEREAKLKMLAQETLSTSAKASRMALERKQQYKQRNHARQEEYNRFIQQITLNELESGVGK</sequence>
<feature type="chain" id="PRO_5032935735" evidence="2">
    <location>
        <begin position="21"/>
        <end position="338"/>
    </location>
</feature>
<dbReference type="PANTHER" id="PTHR33488:SF2">
    <property type="entry name" value="EARLY ENDOSOME ANTIGEN 1-LIKE"/>
    <property type="match status" value="1"/>
</dbReference>
<feature type="coiled-coil region" evidence="1">
    <location>
        <begin position="105"/>
        <end position="142"/>
    </location>
</feature>
<dbReference type="AlphaFoldDB" id="A0A815QHT3"/>
<dbReference type="PANTHER" id="PTHR33488">
    <property type="entry name" value="ZGC:162509"/>
    <property type="match status" value="1"/>
</dbReference>
<keyword evidence="1" id="KW-0175">Coiled coil</keyword>
<evidence type="ECO:0000256" key="1">
    <source>
        <dbReference type="SAM" id="Coils"/>
    </source>
</evidence>
<comment type="caution">
    <text evidence="3">The sequence shown here is derived from an EMBL/GenBank/DDBJ whole genome shotgun (WGS) entry which is preliminary data.</text>
</comment>
<dbReference type="EMBL" id="CAJNOT010005365">
    <property type="protein sequence ID" value="CAF1463528.1"/>
    <property type="molecule type" value="Genomic_DNA"/>
</dbReference>